<dbReference type="AlphaFoldDB" id="A0A6I1GJU6"/>
<proteinExistence type="predicted"/>
<reference evidence="1 2" key="1">
    <citation type="submission" date="2019-09" db="EMBL/GenBank/DDBJ databases">
        <title>Characterization of the phylogenetic diversity of two novel species belonging to the genus Bifidobacterium: Bifidobacterium cebidarum sp. nov. and Bifidobacterium leontopitheci sp. nov.</title>
        <authorList>
            <person name="Lugli G.A."/>
            <person name="Duranti S."/>
            <person name="Milani C."/>
            <person name="Turroni F."/>
            <person name="Ventura M."/>
        </authorList>
    </citation>
    <scope>NUCLEOTIDE SEQUENCE [LARGE SCALE GENOMIC DNA]</scope>
    <source>
        <strain evidence="1 2">LMG 31471</strain>
    </source>
</reference>
<dbReference type="EMBL" id="WBVT01000027">
    <property type="protein sequence ID" value="KAB7789906.1"/>
    <property type="molecule type" value="Genomic_DNA"/>
</dbReference>
<evidence type="ECO:0000313" key="1">
    <source>
        <dbReference type="EMBL" id="KAB7789906.1"/>
    </source>
</evidence>
<dbReference type="Proteomes" id="UP000441772">
    <property type="component" value="Unassembled WGS sequence"/>
</dbReference>
<accession>A0A6I1GJU6</accession>
<evidence type="ECO:0000313" key="2">
    <source>
        <dbReference type="Proteomes" id="UP000441772"/>
    </source>
</evidence>
<comment type="caution">
    <text evidence="1">The sequence shown here is derived from an EMBL/GenBank/DDBJ whole genome shotgun (WGS) entry which is preliminary data.</text>
</comment>
<name>A0A6I1GJU6_9BIFI</name>
<gene>
    <name evidence="1" type="ORF">F7D09_1573</name>
</gene>
<protein>
    <submittedName>
        <fullName evidence="1">Uncharacterized protein</fullName>
    </submittedName>
</protein>
<keyword evidence="2" id="KW-1185">Reference proteome</keyword>
<organism evidence="1 2">
    <name type="scientific">Bifidobacterium leontopitheci</name>
    <dbReference type="NCBI Taxonomy" id="2650774"/>
    <lineage>
        <taxon>Bacteria</taxon>
        <taxon>Bacillati</taxon>
        <taxon>Actinomycetota</taxon>
        <taxon>Actinomycetes</taxon>
        <taxon>Bifidobacteriales</taxon>
        <taxon>Bifidobacteriaceae</taxon>
        <taxon>Bifidobacterium</taxon>
    </lineage>
</organism>
<sequence>MVCGRPDPSAGLRCTQLARKTRFVELCAPGVSQLVQTGLLRPLVAQNPPVFGVRQQQSVSQLAQAGGLCKLWHSQKELLRYARTPSSDRTRQGKFKYVPLPIPNRPYSYVRYEYGPSLFSTDRTVTVRPSTFRHKYLTDRTRTSATGTVRYDFPTDRTRDMLSEYVPSYFLDRTYRNGSLEYVSSGKNDRPYSYGRYGYGPSEFPNRPYSKHLARVRFVRKS</sequence>